<organism evidence="10">
    <name type="scientific">Tigriopus kingsejongensis</name>
    <dbReference type="NCBI Taxonomy" id="1133412"/>
    <lineage>
        <taxon>Eukaryota</taxon>
        <taxon>Metazoa</taxon>
        <taxon>Ecdysozoa</taxon>
        <taxon>Arthropoda</taxon>
        <taxon>Crustacea</taxon>
        <taxon>Multicrustacea</taxon>
        <taxon>Hexanauplia</taxon>
        <taxon>Copepoda</taxon>
        <taxon>Harpacticoida</taxon>
        <taxon>Harpacticidae</taxon>
        <taxon>Tigriopus</taxon>
    </lineage>
</organism>
<evidence type="ECO:0000256" key="5">
    <source>
        <dbReference type="PROSITE-ProRule" id="PRU00557"/>
    </source>
</evidence>
<name>A0A0U2JFQ6_9MAXI</name>
<dbReference type="GO" id="GO:0005319">
    <property type="term" value="F:lipid transporter activity"/>
    <property type="evidence" value="ECO:0007669"/>
    <property type="project" value="InterPro"/>
</dbReference>
<dbReference type="SMART" id="SM01169">
    <property type="entry name" value="DUF1943"/>
    <property type="match status" value="1"/>
</dbReference>
<evidence type="ECO:0000256" key="7">
    <source>
        <dbReference type="SAM" id="SignalP"/>
    </source>
</evidence>
<dbReference type="PROSITE" id="PS51233">
    <property type="entry name" value="VWFD"/>
    <property type="match status" value="1"/>
</dbReference>
<evidence type="ECO:0000256" key="6">
    <source>
        <dbReference type="SAM" id="MobiDB-lite"/>
    </source>
</evidence>
<dbReference type="SMART" id="SM00638">
    <property type="entry name" value="LPD_N"/>
    <property type="match status" value="1"/>
</dbReference>
<keyword evidence="2" id="KW-0758">Storage protein</keyword>
<dbReference type="InterPro" id="IPR015816">
    <property type="entry name" value="Vitellinogen_b-sht_N"/>
</dbReference>
<evidence type="ECO:0000256" key="3">
    <source>
        <dbReference type="ARBA" id="ARBA00023157"/>
    </source>
</evidence>
<dbReference type="InterPro" id="IPR001747">
    <property type="entry name" value="Vitellogenin_N"/>
</dbReference>
<keyword evidence="4" id="KW-0325">Glycoprotein</keyword>
<reference evidence="10" key="1">
    <citation type="submission" date="2015-08" db="EMBL/GenBank/DDBJ databases">
        <title>Molecular characterization of three lipophorin/vitellogenin genes from antarctic copepod, Tigriopus kingsejongensis.</title>
        <authorList>
            <person name="Lee S.R."/>
            <person name="Lee J.-H."/>
            <person name="Kim H.-W."/>
        </authorList>
    </citation>
    <scope>NUCLEOTIDE SEQUENCE</scope>
</reference>
<evidence type="ECO:0000256" key="1">
    <source>
        <dbReference type="ARBA" id="ARBA00022729"/>
    </source>
</evidence>
<dbReference type="InterPro" id="IPR015255">
    <property type="entry name" value="Vitellinogen_open_b-sht"/>
</dbReference>
<evidence type="ECO:0000259" key="8">
    <source>
        <dbReference type="PROSITE" id="PS51211"/>
    </source>
</evidence>
<feature type="signal peptide" evidence="7">
    <location>
        <begin position="1"/>
        <end position="16"/>
    </location>
</feature>
<feature type="region of interest" description="Disordered" evidence="6">
    <location>
        <begin position="1832"/>
        <end position="1855"/>
    </location>
</feature>
<sequence>MKVFFALALLVSVALCNPTSHYAWEPEHEYMFRWSSSQITGLEDIRAQYGGMELSSLIRVQVFPNYTLRVKFVSPKFVVVNKDLPIVHGRPQIPEGHQELPEEYRRPLETPFEAHFKAGVFEAILVEENEPVAVTNIKKALLSQLQMDLSASRRNQINANEIPKSTMAAEVPTFFTTEESSILGDCETIYTVTPMAKYQAKEMESKWDEEEKELRELGVISGPESRGEEACRERKYFEVTKTKNFDNCRERPVFQQWTGIKTDCDVSKASCKDMFTHMSSTRYVVCGTIESFYVREAITENTVVSIPIGWSTHETLKSTARVNLFLIQVKSSDFTPLPKPNQPKKLNSLVYQYPKSNHLSSDEPVSKEVRPGSEGESPFLPILPKPDMHSPSNLMPISIPKEELRKKVVEEVKAIVRTILDKTETCTNKKDVASYMSTIVQSLRSLNFDDLKHLEEEIARSQNSESSTFRLSAEELFQDMLTMVGTNPAVLLLKEKIESVEKRNKAYVIGNTIRNVRTPTKELFKTVFEMVKSVKQQDKQAYQAGVLELSNLVYSACVHPSTSNNQYPVRIYGRFCSKDSSFIVEEYIPYLERELESIRGSEGRNDDENVEVEKYFLITALGKIGQKNILLPLTRIIEGKQTTKPMARSLAVYSLKRLAKRDPSVVRPILLALIDNLAETTEVRIAAVAILPWSQPSVAELQKVAMRSWFEPSKQVASFVYSTLKSLTQTEVPELKPVGLKARTLLHLVKPFQYGIQFSHNLHSQKFVQYLQTAASSELNYVITENSLIPNRVSFSSKLYGGLWEIQGLSFSVYTHSMDQIVDNILKFLGYESQISDMAQTDLTSIDDLLKLKSTKKDAAMGLAQLKVLGLEGFYKIDRTSYIGVLEKLSEILRNSQSSDTGPVEFQKTRLQNLINLESFGPSESGFLLYVRKTVPVVLAYKGVYNIATQDRQAKFDITPIANIKIETNLGVLSPFTKQFIGAGVEAGLHAIGCATIKAEMVKRGQFALTLKKPEEVNGKVELMHIYMKPYTVARDLTRLVPTCKDSSVKIIQTMRPKEKEYRFGQRVGIDMNMKIAHDYERFDAGTILSKLPYHNLQSLINTGLMAPSVKYMSIQLVWDADSSATKEINTRISYVEGKRVGETGDLEISAPFKQDHYSHEEELRRICSENHNSKSDAQVCQQEGLRQLEQATDKVERICEEIESGEGSDEAKRVCRKTVHVCEEAKRICEKSGRQEQGVCQEKKDECLSRRQTVQHMEKVLREKSGSGRVYGMNIQTSYKSRFEGQKNIEVLGVFGRKSDDTLVKTFVDLKFVTPQSPVYTVEAMCETKFPEVLYRWNLESLLKEDINMKNKITVRYGRKGSEKKTFELKTNWEKTEEQKENVRKSPEFQRCHEEFRQGRLLSSVCMEVRHQAASVDKVDFQLRIPKSVQQNVWTQRLMSLIKSYLWTNLKMNTSEESSKHSELRGEIKVSYTGKVATLVIKSPQNEVYSQIRVPRPIRGFFPMSLRNGITSRVIQKITRDQAPASCRIEPEWISTFDNKTYKYTMNECEHLLFKDCTGLRPLAVLAQGVNSAYRNVKVILGSNIVSFNWGKKHSYGSKVDIKINEVETQIPVGELYVKKSKDGQVVLKIFRSKDSVVSVYNPVEGLEVFYDGKMVEIVAPQILHNRACGLCGDLNLENTADLKTPQQCLMKNTRFNAYSYMLMRNGCEGIPSQDREEYNRELSHCSYPKNLPTPLELLARATIKNRKPITISHLIKMEENRVCISKRPIRVCTGSCHPLEMKIDYLEFACLSTPSAKAQQFVARAKAGEIIDELIVLPTVFSMMQRVPSKCSRDNQSGGDYEQSSNYRTTPRY</sequence>
<feature type="domain" description="VWFD" evidence="9">
    <location>
        <begin position="1526"/>
        <end position="1710"/>
    </location>
</feature>
<keyword evidence="1 7" id="KW-0732">Signal</keyword>
<dbReference type="GO" id="GO:0045735">
    <property type="term" value="F:nutrient reservoir activity"/>
    <property type="evidence" value="ECO:0007669"/>
    <property type="project" value="UniProtKB-KW"/>
</dbReference>
<dbReference type="InterPro" id="IPR001846">
    <property type="entry name" value="VWF_type-D"/>
</dbReference>
<dbReference type="PANTHER" id="PTHR23345">
    <property type="entry name" value="VITELLOGENIN-RELATED"/>
    <property type="match status" value="1"/>
</dbReference>
<dbReference type="InterPro" id="IPR015819">
    <property type="entry name" value="Lipid_transp_b-sht_shell"/>
</dbReference>
<accession>A0A0U2JFQ6</accession>
<dbReference type="Gene3D" id="2.30.230.10">
    <property type="entry name" value="Lipovitellin, beta-sheet shell regions, chain A"/>
    <property type="match status" value="1"/>
</dbReference>
<proteinExistence type="evidence at transcript level"/>
<dbReference type="PANTHER" id="PTHR23345:SF15">
    <property type="entry name" value="VITELLOGENIN 1-RELATED"/>
    <property type="match status" value="1"/>
</dbReference>
<dbReference type="SMART" id="SM00216">
    <property type="entry name" value="VWD"/>
    <property type="match status" value="1"/>
</dbReference>
<dbReference type="Pfam" id="PF01347">
    <property type="entry name" value="Vitellogenin_N"/>
    <property type="match status" value="1"/>
</dbReference>
<dbReference type="Gene3D" id="1.25.10.20">
    <property type="entry name" value="Vitellinogen, superhelical"/>
    <property type="match status" value="1"/>
</dbReference>
<dbReference type="SUPFAM" id="SSF48431">
    <property type="entry name" value="Lipovitellin-phosvitin complex, superhelical domain"/>
    <property type="match status" value="1"/>
</dbReference>
<evidence type="ECO:0000256" key="4">
    <source>
        <dbReference type="ARBA" id="ARBA00023180"/>
    </source>
</evidence>
<protein>
    <submittedName>
        <fullName evidence="10">Vitellogenin 1</fullName>
    </submittedName>
</protein>
<dbReference type="PROSITE" id="PS51211">
    <property type="entry name" value="VITELLOGENIN"/>
    <property type="match status" value="1"/>
</dbReference>
<dbReference type="InterPro" id="IPR011030">
    <property type="entry name" value="Lipovitellin_superhlx_dom"/>
</dbReference>
<evidence type="ECO:0000256" key="2">
    <source>
        <dbReference type="ARBA" id="ARBA00022761"/>
    </source>
</evidence>
<feature type="domain" description="Vitellogenin" evidence="8">
    <location>
        <begin position="24"/>
        <end position="793"/>
    </location>
</feature>
<evidence type="ECO:0000259" key="9">
    <source>
        <dbReference type="PROSITE" id="PS51233"/>
    </source>
</evidence>
<dbReference type="SUPFAM" id="SSF56968">
    <property type="entry name" value="Lipovitellin-phosvitin complex, beta-sheet shell regions"/>
    <property type="match status" value="2"/>
</dbReference>
<evidence type="ECO:0000313" key="10">
    <source>
        <dbReference type="EMBL" id="ALO75636.1"/>
    </source>
</evidence>
<dbReference type="Pfam" id="PF09172">
    <property type="entry name" value="Vit_open_b-sht"/>
    <property type="match status" value="1"/>
</dbReference>
<keyword evidence="3" id="KW-1015">Disulfide bond</keyword>
<dbReference type="Pfam" id="PF00094">
    <property type="entry name" value="VWD"/>
    <property type="match status" value="1"/>
</dbReference>
<feature type="compositionally biased region" description="Polar residues" evidence="6">
    <location>
        <begin position="1836"/>
        <end position="1855"/>
    </location>
</feature>
<comment type="caution">
    <text evidence="5">Lacks conserved residue(s) required for the propagation of feature annotation.</text>
</comment>
<dbReference type="EMBL" id="KT367518">
    <property type="protein sequence ID" value="ALO75636.1"/>
    <property type="molecule type" value="mRNA"/>
</dbReference>
<dbReference type="InterPro" id="IPR050733">
    <property type="entry name" value="Vitellogenin/Apolipophorin"/>
</dbReference>
<feature type="chain" id="PRO_5006830931" evidence="7">
    <location>
        <begin position="17"/>
        <end position="1855"/>
    </location>
</feature>